<gene>
    <name evidence="1" type="ORF">L6452_35739</name>
</gene>
<organism evidence="1 2">
    <name type="scientific">Arctium lappa</name>
    <name type="common">Greater burdock</name>
    <name type="synonym">Lappa major</name>
    <dbReference type="NCBI Taxonomy" id="4217"/>
    <lineage>
        <taxon>Eukaryota</taxon>
        <taxon>Viridiplantae</taxon>
        <taxon>Streptophyta</taxon>
        <taxon>Embryophyta</taxon>
        <taxon>Tracheophyta</taxon>
        <taxon>Spermatophyta</taxon>
        <taxon>Magnoliopsida</taxon>
        <taxon>eudicotyledons</taxon>
        <taxon>Gunneridae</taxon>
        <taxon>Pentapetalae</taxon>
        <taxon>asterids</taxon>
        <taxon>campanulids</taxon>
        <taxon>Asterales</taxon>
        <taxon>Asteraceae</taxon>
        <taxon>Carduoideae</taxon>
        <taxon>Cardueae</taxon>
        <taxon>Arctiinae</taxon>
        <taxon>Arctium</taxon>
    </lineage>
</organism>
<reference evidence="1 2" key="2">
    <citation type="journal article" date="2022" name="Mol. Ecol. Resour.">
        <title>The genomes of chicory, endive, great burdock and yacon provide insights into Asteraceae paleo-polyploidization history and plant inulin production.</title>
        <authorList>
            <person name="Fan W."/>
            <person name="Wang S."/>
            <person name="Wang H."/>
            <person name="Wang A."/>
            <person name="Jiang F."/>
            <person name="Liu H."/>
            <person name="Zhao H."/>
            <person name="Xu D."/>
            <person name="Zhang Y."/>
        </authorList>
    </citation>
    <scope>NUCLEOTIDE SEQUENCE [LARGE SCALE GENOMIC DNA]</scope>
    <source>
        <strain evidence="2">cv. Niubang</strain>
    </source>
</reference>
<dbReference type="Proteomes" id="UP001055879">
    <property type="component" value="Linkage Group LG13"/>
</dbReference>
<sequence>MKWRLKASLHRFSARNQDPWTKGSTYHHRHGHVTGFSFSIFKGEKREGTTSQKEISEQPGWAEDTR</sequence>
<dbReference type="EMBL" id="CM042059">
    <property type="protein sequence ID" value="KAI3680959.1"/>
    <property type="molecule type" value="Genomic_DNA"/>
</dbReference>
<name>A0ACB8Y7D1_ARCLA</name>
<evidence type="ECO:0000313" key="2">
    <source>
        <dbReference type="Proteomes" id="UP001055879"/>
    </source>
</evidence>
<proteinExistence type="predicted"/>
<protein>
    <submittedName>
        <fullName evidence="1">Uncharacterized protein</fullName>
    </submittedName>
</protein>
<reference evidence="2" key="1">
    <citation type="journal article" date="2022" name="Mol. Ecol. Resour.">
        <title>The genomes of chicory, endive, great burdock and yacon provide insights into Asteraceae palaeo-polyploidization history and plant inulin production.</title>
        <authorList>
            <person name="Fan W."/>
            <person name="Wang S."/>
            <person name="Wang H."/>
            <person name="Wang A."/>
            <person name="Jiang F."/>
            <person name="Liu H."/>
            <person name="Zhao H."/>
            <person name="Xu D."/>
            <person name="Zhang Y."/>
        </authorList>
    </citation>
    <scope>NUCLEOTIDE SEQUENCE [LARGE SCALE GENOMIC DNA]</scope>
    <source>
        <strain evidence="2">cv. Niubang</strain>
    </source>
</reference>
<evidence type="ECO:0000313" key="1">
    <source>
        <dbReference type="EMBL" id="KAI3680959.1"/>
    </source>
</evidence>
<accession>A0ACB8Y7D1</accession>
<comment type="caution">
    <text evidence="1">The sequence shown here is derived from an EMBL/GenBank/DDBJ whole genome shotgun (WGS) entry which is preliminary data.</text>
</comment>
<keyword evidence="2" id="KW-1185">Reference proteome</keyword>